<dbReference type="PRINTS" id="PR01040">
    <property type="entry name" value="TRNASYNTHTYR"/>
</dbReference>
<feature type="binding site" evidence="11">
    <location>
        <position position="175"/>
    </location>
    <ligand>
        <name>L-tyrosine</name>
        <dbReference type="ChEBI" id="CHEBI:58315"/>
    </ligand>
</feature>
<feature type="domain" description="Tyrosine--tRNA ligase SYY-like C-terminal" evidence="13">
    <location>
        <begin position="361"/>
        <end position="423"/>
    </location>
</feature>
<dbReference type="RefSeq" id="WP_174545956.1">
    <property type="nucleotide sequence ID" value="NZ_JYNL01000044.1"/>
</dbReference>
<dbReference type="InterPro" id="IPR036986">
    <property type="entry name" value="S4_RNA-bd_sf"/>
</dbReference>
<dbReference type="InterPro" id="IPR024107">
    <property type="entry name" value="Tyr-tRNA-ligase_bac_1"/>
</dbReference>
<comment type="catalytic activity">
    <reaction evidence="9 11">
        <text>tRNA(Tyr) + L-tyrosine + ATP = L-tyrosyl-tRNA(Tyr) + AMP + diphosphate + H(+)</text>
        <dbReference type="Rhea" id="RHEA:10220"/>
        <dbReference type="Rhea" id="RHEA-COMP:9706"/>
        <dbReference type="Rhea" id="RHEA-COMP:9707"/>
        <dbReference type="ChEBI" id="CHEBI:15378"/>
        <dbReference type="ChEBI" id="CHEBI:30616"/>
        <dbReference type="ChEBI" id="CHEBI:33019"/>
        <dbReference type="ChEBI" id="CHEBI:58315"/>
        <dbReference type="ChEBI" id="CHEBI:78442"/>
        <dbReference type="ChEBI" id="CHEBI:78536"/>
        <dbReference type="ChEBI" id="CHEBI:456215"/>
        <dbReference type="EC" id="6.1.1.1"/>
    </reaction>
</comment>
<comment type="caution">
    <text evidence="14">The sequence shown here is derived from an EMBL/GenBank/DDBJ whole genome shotgun (WGS) entry which is preliminary data.</text>
</comment>
<keyword evidence="4 11" id="KW-0547">Nucleotide-binding</keyword>
<dbReference type="FunFam" id="1.10.240.10:FF:000001">
    <property type="entry name" value="Tyrosine--tRNA ligase"/>
    <property type="match status" value="1"/>
</dbReference>
<keyword evidence="8 11" id="KW-0030">Aminoacyl-tRNA synthetase</keyword>
<dbReference type="SUPFAM" id="SSF55174">
    <property type="entry name" value="Alpha-L RNA-binding motif"/>
    <property type="match status" value="1"/>
</dbReference>
<dbReference type="AlphaFoldDB" id="A0A0J6VQ52"/>
<feature type="short sequence motif" description="'KMSKS' region" evidence="11">
    <location>
        <begin position="235"/>
        <end position="239"/>
    </location>
</feature>
<dbReference type="Gene3D" id="1.10.240.10">
    <property type="entry name" value="Tyrosyl-Transfer RNA Synthetase"/>
    <property type="match status" value="1"/>
</dbReference>
<dbReference type="EC" id="6.1.1.1" evidence="11"/>
<name>A0A0J6VQ52_9MYCO</name>
<keyword evidence="7 11" id="KW-0648">Protein biosynthesis</keyword>
<dbReference type="InterPro" id="IPR001412">
    <property type="entry name" value="aa-tRNA-synth_I_CS"/>
</dbReference>
<evidence type="ECO:0000256" key="7">
    <source>
        <dbReference type="ARBA" id="ARBA00022917"/>
    </source>
</evidence>
<dbReference type="Pfam" id="PF00579">
    <property type="entry name" value="tRNA-synt_1b"/>
    <property type="match status" value="1"/>
</dbReference>
<evidence type="ECO:0000256" key="9">
    <source>
        <dbReference type="ARBA" id="ARBA00048248"/>
    </source>
</evidence>
<evidence type="ECO:0000256" key="12">
    <source>
        <dbReference type="PROSITE-ProRule" id="PRU00182"/>
    </source>
</evidence>
<dbReference type="SMR" id="A0A0J6VQ52"/>
<dbReference type="GO" id="GO:0042803">
    <property type="term" value="F:protein homodimerization activity"/>
    <property type="evidence" value="ECO:0007669"/>
    <property type="project" value="UniProtKB-ARBA"/>
</dbReference>
<protein>
    <recommendedName>
        <fullName evidence="11">Tyrosine--tRNA ligase</fullName>
        <ecNumber evidence="11">6.1.1.1</ecNumber>
    </recommendedName>
    <alternativeName>
        <fullName evidence="11">Tyrosyl-tRNA synthetase</fullName>
        <shortName evidence="11">TyrRS</shortName>
    </alternativeName>
</protein>
<dbReference type="GO" id="GO:0005829">
    <property type="term" value="C:cytosol"/>
    <property type="evidence" value="ECO:0007669"/>
    <property type="project" value="TreeGrafter"/>
</dbReference>
<dbReference type="HAMAP" id="MF_02006">
    <property type="entry name" value="Tyr_tRNA_synth_type1"/>
    <property type="match status" value="1"/>
</dbReference>
<feature type="binding site" evidence="11">
    <location>
        <position position="40"/>
    </location>
    <ligand>
        <name>L-tyrosine</name>
        <dbReference type="ChEBI" id="CHEBI:58315"/>
    </ligand>
</feature>
<dbReference type="PATRIC" id="fig|37916.4.peg.3947"/>
<accession>A0A0J6VQ52</accession>
<comment type="similarity">
    <text evidence="10 11">Belongs to the class-I aminoacyl-tRNA synthetase family. TyrS type 1 subfamily.</text>
</comment>
<feature type="short sequence motif" description="'HIGH' region" evidence="11">
    <location>
        <begin position="45"/>
        <end position="54"/>
    </location>
</feature>
<keyword evidence="15" id="KW-1185">Reference proteome</keyword>
<dbReference type="GO" id="GO:0005524">
    <property type="term" value="F:ATP binding"/>
    <property type="evidence" value="ECO:0007669"/>
    <property type="project" value="UniProtKB-UniRule"/>
</dbReference>
<dbReference type="PANTHER" id="PTHR11766">
    <property type="entry name" value="TYROSYL-TRNA SYNTHETASE"/>
    <property type="match status" value="1"/>
</dbReference>
<comment type="function">
    <text evidence="11">Catalyzes the attachment of tyrosine to tRNA(Tyr) in a two-step reaction: tyrosine is first activated by ATP to form Tyr-AMP and then transferred to the acceptor end of tRNA(Tyr).</text>
</comment>
<dbReference type="Gene3D" id="3.10.290.10">
    <property type="entry name" value="RNA-binding S4 domain"/>
    <property type="match status" value="1"/>
</dbReference>
<evidence type="ECO:0000256" key="4">
    <source>
        <dbReference type="ARBA" id="ARBA00022741"/>
    </source>
</evidence>
<keyword evidence="5 11" id="KW-0067">ATP-binding</keyword>
<evidence type="ECO:0000256" key="11">
    <source>
        <dbReference type="HAMAP-Rule" id="MF_02006"/>
    </source>
</evidence>
<dbReference type="PROSITE" id="PS50889">
    <property type="entry name" value="S4"/>
    <property type="match status" value="1"/>
</dbReference>
<keyword evidence="3 11" id="KW-0436">Ligase</keyword>
<keyword evidence="2 11" id="KW-0963">Cytoplasm</keyword>
<dbReference type="CDD" id="cd00165">
    <property type="entry name" value="S4"/>
    <property type="match status" value="1"/>
</dbReference>
<evidence type="ECO:0000313" key="14">
    <source>
        <dbReference type="EMBL" id="KMO72324.1"/>
    </source>
</evidence>
<dbReference type="STRING" id="37916.MCHLDSM_03980"/>
<dbReference type="InterPro" id="IPR002307">
    <property type="entry name" value="Tyr-tRNA-ligase"/>
</dbReference>
<feature type="binding site" evidence="11">
    <location>
        <position position="179"/>
    </location>
    <ligand>
        <name>L-tyrosine</name>
        <dbReference type="ChEBI" id="CHEBI:58315"/>
    </ligand>
</feature>
<dbReference type="FunFam" id="3.10.290.10:FF:000014">
    <property type="entry name" value="Tyrosine--tRNA ligase"/>
    <property type="match status" value="1"/>
</dbReference>
<organism evidence="14 15">
    <name type="scientific">Mycolicibacterium chlorophenolicum</name>
    <dbReference type="NCBI Taxonomy" id="37916"/>
    <lineage>
        <taxon>Bacteria</taxon>
        <taxon>Bacillati</taxon>
        <taxon>Actinomycetota</taxon>
        <taxon>Actinomycetes</taxon>
        <taxon>Mycobacteriales</taxon>
        <taxon>Mycobacteriaceae</taxon>
        <taxon>Mycolicibacterium</taxon>
    </lineage>
</organism>
<keyword evidence="6 12" id="KW-0694">RNA-binding</keyword>
<evidence type="ECO:0000256" key="6">
    <source>
        <dbReference type="ARBA" id="ARBA00022884"/>
    </source>
</evidence>
<comment type="subcellular location">
    <subcellularLocation>
        <location evidence="1 11">Cytoplasm</location>
    </subcellularLocation>
</comment>
<feature type="binding site" evidence="11">
    <location>
        <position position="238"/>
    </location>
    <ligand>
        <name>ATP</name>
        <dbReference type="ChEBI" id="CHEBI:30616"/>
    </ligand>
</feature>
<evidence type="ECO:0000256" key="10">
    <source>
        <dbReference type="ARBA" id="ARBA00060965"/>
    </source>
</evidence>
<dbReference type="Pfam" id="PF22421">
    <property type="entry name" value="SYY_C-terminal"/>
    <property type="match status" value="1"/>
</dbReference>
<gene>
    <name evidence="11 14" type="primary">tyrS</name>
    <name evidence="14" type="ORF">MCHLDSM_03980</name>
</gene>
<evidence type="ECO:0000259" key="13">
    <source>
        <dbReference type="Pfam" id="PF22421"/>
    </source>
</evidence>
<dbReference type="PANTHER" id="PTHR11766:SF0">
    <property type="entry name" value="TYROSINE--TRNA LIGASE, MITOCHONDRIAL"/>
    <property type="match status" value="1"/>
</dbReference>
<dbReference type="InterPro" id="IPR054608">
    <property type="entry name" value="SYY-like_C"/>
</dbReference>
<sequence>MGSDILGNILDELDWRGLIAQSTDRDALADALAAGPVTVYSGFDPTAPSLHAGHLIPLLTLRRFQQAGHRPIVLAGGATGMIGDPRDIGERTLHTADTVAEWADRIRGQLERFVDFDSSETGAVIADNLSWTGPMSAIEFLRDIGKHFSVNVMLDRDTVRRRLEGDGISYTEFSYMLLQANDYVELHQRHGCTLQIGGSDQWGNIIAGVRLVRQKTGAGVHALTTPLVTDSEGKKFGKSTGGGSLWLDPEMTSPYAWYQYFINTADADVVPYLRWFTFLSAEEIAELETATAERPHERAAQRRLARELTTLVHGDEATASVEHASQALFGRAELADLDEPTLAAALREASSGEVAEIAPGAADSITELLVATGLVASKGAARRTIAEGGVSVNNVKIATDEWVPQPSDFLHGRWLVLRRGKRNVAGVQRVG</sequence>
<dbReference type="GO" id="GO:0004831">
    <property type="term" value="F:tyrosine-tRNA ligase activity"/>
    <property type="evidence" value="ECO:0007669"/>
    <property type="project" value="UniProtKB-UniRule"/>
</dbReference>
<dbReference type="InterPro" id="IPR014729">
    <property type="entry name" value="Rossmann-like_a/b/a_fold"/>
</dbReference>
<evidence type="ECO:0000256" key="5">
    <source>
        <dbReference type="ARBA" id="ARBA00022840"/>
    </source>
</evidence>
<dbReference type="Proteomes" id="UP000036513">
    <property type="component" value="Unassembled WGS sequence"/>
</dbReference>
<evidence type="ECO:0000256" key="3">
    <source>
        <dbReference type="ARBA" id="ARBA00022598"/>
    </source>
</evidence>
<evidence type="ECO:0000313" key="15">
    <source>
        <dbReference type="Proteomes" id="UP000036513"/>
    </source>
</evidence>
<dbReference type="EMBL" id="JYNL01000044">
    <property type="protein sequence ID" value="KMO72324.1"/>
    <property type="molecule type" value="Genomic_DNA"/>
</dbReference>
<evidence type="ECO:0000256" key="1">
    <source>
        <dbReference type="ARBA" id="ARBA00004496"/>
    </source>
</evidence>
<dbReference type="CDD" id="cd00805">
    <property type="entry name" value="TyrRS_core"/>
    <property type="match status" value="1"/>
</dbReference>
<dbReference type="SUPFAM" id="SSF52374">
    <property type="entry name" value="Nucleotidylyl transferase"/>
    <property type="match status" value="1"/>
</dbReference>
<dbReference type="GO" id="GO:0003723">
    <property type="term" value="F:RNA binding"/>
    <property type="evidence" value="ECO:0007669"/>
    <property type="project" value="UniProtKB-KW"/>
</dbReference>
<evidence type="ECO:0000256" key="2">
    <source>
        <dbReference type="ARBA" id="ARBA00022490"/>
    </source>
</evidence>
<dbReference type="FunFam" id="3.40.50.620:FF:000008">
    <property type="entry name" value="Tyrosine--tRNA ligase"/>
    <property type="match status" value="1"/>
</dbReference>
<dbReference type="InterPro" id="IPR002305">
    <property type="entry name" value="aa-tRNA-synth_Ic"/>
</dbReference>
<proteinExistence type="inferred from homology"/>
<reference evidence="14 15" key="1">
    <citation type="journal article" date="2015" name="Genome Biol. Evol.">
        <title>Characterization of Three Mycobacterium spp. with Potential Use in Bioremediation by Genome Sequencing and Comparative Genomics.</title>
        <authorList>
            <person name="Das S."/>
            <person name="Pettersson B.M."/>
            <person name="Behra P.R."/>
            <person name="Ramesh M."/>
            <person name="Dasgupta S."/>
            <person name="Bhattacharya A."/>
            <person name="Kirsebom L.A."/>
        </authorList>
    </citation>
    <scope>NUCLEOTIDE SEQUENCE [LARGE SCALE GENOMIC DNA]</scope>
    <source>
        <strain evidence="14 15">DSM 43826</strain>
    </source>
</reference>
<dbReference type="InterPro" id="IPR024088">
    <property type="entry name" value="Tyr-tRNA-ligase_bac-type"/>
</dbReference>
<evidence type="ECO:0000256" key="8">
    <source>
        <dbReference type="ARBA" id="ARBA00023146"/>
    </source>
</evidence>
<dbReference type="GO" id="GO:0006437">
    <property type="term" value="P:tyrosyl-tRNA aminoacylation"/>
    <property type="evidence" value="ECO:0007669"/>
    <property type="project" value="UniProtKB-UniRule"/>
</dbReference>
<dbReference type="Gene3D" id="3.40.50.620">
    <property type="entry name" value="HUPs"/>
    <property type="match status" value="1"/>
</dbReference>
<dbReference type="PROSITE" id="PS00178">
    <property type="entry name" value="AA_TRNA_LIGASE_I"/>
    <property type="match status" value="1"/>
</dbReference>
<comment type="subunit">
    <text evidence="11">Homodimer.</text>
</comment>
<dbReference type="NCBIfam" id="TIGR00234">
    <property type="entry name" value="tyrS"/>
    <property type="match status" value="1"/>
</dbReference>